<dbReference type="InterPro" id="IPR042085">
    <property type="entry name" value="Ap_crown"/>
</dbReference>
<evidence type="ECO:0000256" key="3">
    <source>
        <dbReference type="ARBA" id="ARBA00022553"/>
    </source>
</evidence>
<feature type="binding site" evidence="9">
    <location>
        <position position="80"/>
    </location>
    <ligand>
        <name>Mg(2+)</name>
        <dbReference type="ChEBI" id="CHEBI:18420"/>
    </ligand>
</feature>
<keyword evidence="4 9" id="KW-0479">Metal-binding</keyword>
<organism evidence="13 14">
    <name type="scientific">Trichophyton violaceum</name>
    <dbReference type="NCBI Taxonomy" id="34388"/>
    <lineage>
        <taxon>Eukaryota</taxon>
        <taxon>Fungi</taxon>
        <taxon>Dikarya</taxon>
        <taxon>Ascomycota</taxon>
        <taxon>Pezizomycotina</taxon>
        <taxon>Eurotiomycetes</taxon>
        <taxon>Eurotiomycetidae</taxon>
        <taxon>Onygenales</taxon>
        <taxon>Arthrodermataceae</taxon>
        <taxon>Trichophyton</taxon>
    </lineage>
</organism>
<comment type="cofactor">
    <cofactor evidence="9">
        <name>Mg(2+)</name>
        <dbReference type="ChEBI" id="CHEBI:18420"/>
    </cofactor>
    <text evidence="9">Binds 1 Mg(2+) ion.</text>
</comment>
<evidence type="ECO:0000256" key="6">
    <source>
        <dbReference type="ARBA" id="ARBA00022833"/>
    </source>
</evidence>
<evidence type="ECO:0000313" key="13">
    <source>
        <dbReference type="EMBL" id="OAL72160.1"/>
    </source>
</evidence>
<dbReference type="Gene3D" id="3.40.720.10">
    <property type="entry name" value="Alkaline Phosphatase, subunit A"/>
    <property type="match status" value="1"/>
</dbReference>
<comment type="cofactor">
    <cofactor evidence="9">
        <name>Zn(2+)</name>
        <dbReference type="ChEBI" id="CHEBI:29105"/>
    </cofactor>
    <text evidence="9">Binds 2 Zn(2+) ions.</text>
</comment>
<evidence type="ECO:0000313" key="14">
    <source>
        <dbReference type="Proteomes" id="UP000243519"/>
    </source>
</evidence>
<dbReference type="PANTHER" id="PTHR11596">
    <property type="entry name" value="ALKALINE PHOSPHATASE"/>
    <property type="match status" value="1"/>
</dbReference>
<feature type="active site" description="Phosphoserine intermediate" evidence="8">
    <location>
        <position position="126"/>
    </location>
</feature>
<feature type="binding site" evidence="9">
    <location>
        <position position="177"/>
    </location>
    <ligand>
        <name>Mg(2+)</name>
        <dbReference type="ChEBI" id="CHEBI:18420"/>
    </ligand>
</feature>
<evidence type="ECO:0000256" key="5">
    <source>
        <dbReference type="ARBA" id="ARBA00022801"/>
    </source>
</evidence>
<evidence type="ECO:0000256" key="12">
    <source>
        <dbReference type="SAM" id="MobiDB-lite"/>
    </source>
</evidence>
<evidence type="ECO:0000256" key="10">
    <source>
        <dbReference type="RuleBase" id="RU003946"/>
    </source>
</evidence>
<keyword evidence="5 11" id="KW-0378">Hydrolase</keyword>
<feature type="binding site" evidence="9">
    <location>
        <position position="179"/>
    </location>
    <ligand>
        <name>Mg(2+)</name>
        <dbReference type="ChEBI" id="CHEBI:18420"/>
    </ligand>
</feature>
<evidence type="ECO:0000256" key="7">
    <source>
        <dbReference type="ARBA" id="ARBA00022842"/>
    </source>
</evidence>
<feature type="region of interest" description="Disordered" evidence="12">
    <location>
        <begin position="1"/>
        <end position="21"/>
    </location>
</feature>
<feature type="binding site" evidence="9">
    <location>
        <position position="320"/>
    </location>
    <ligand>
        <name>Mg(2+)</name>
        <dbReference type="ChEBI" id="CHEBI:18420"/>
    </ligand>
</feature>
<dbReference type="PRINTS" id="PR00113">
    <property type="entry name" value="ALKPHPHTASE"/>
</dbReference>
<keyword evidence="3" id="KW-0597">Phosphoprotein</keyword>
<keyword evidence="7 9" id="KW-0460">Magnesium</keyword>
<proteinExistence type="inferred from homology"/>
<dbReference type="Gene3D" id="1.10.1200.140">
    <property type="entry name" value="Alkaline phosphatase, crown domain"/>
    <property type="match status" value="1"/>
</dbReference>
<dbReference type="OrthoDB" id="7392499at2759"/>
<sequence length="541" mass="58451">MTFLFRRSPDQQFPYRMAPNQHSPRRPGCFTWSQTAAAAAIAIVTVMAVLPQAQASESVGEQQRRDIPAGKRNVILMVSDGMGPQSVDMARAFRKWQTGTESVLYLDGHLIGQSRTRSSNSPITDSAAGATAFSCGKKTYNGAIAVLPDHTPCGTVLEGAKAAGYKTGLVATTRITDATPAVFAAHANSRSYEDLIAEQEIGEHHPLGRQLDLLLGGGRCHFLPGSNGGCRDDNKDIIKLAKSKGFSYVGDRRGFDGLKGGAAAKLPLLGLFADNNIPFEIDRRYQNNVYPSLEEMTRTALKALSDATRDSNQGFFIMIEGSRIDHAGHGNDPAAQVHEVVAFDRAFAAVLEFLEQGSTPGILISTSDHETGGLSAGRARPNILNSTSHSAEYLGEVLENHGGDRTIARQLVEEGLGIHDASDREIDSVVRNGEKGFAELISQRAQVGWSTGGHTAVNVNIYASSREDASALIGTHENTEIGTFLAKYLRVDLNAITKRLEGIRTTPRRRAISDSSWMGKPLSAEELEELKHRHGNYTTKA</sequence>
<keyword evidence="6 9" id="KW-0862">Zinc</keyword>
<dbReference type="PROSITE" id="PS00123">
    <property type="entry name" value="ALKALINE_PHOSPHATASE"/>
    <property type="match status" value="1"/>
</dbReference>
<feature type="binding site" evidence="9">
    <location>
        <position position="80"/>
    </location>
    <ligand>
        <name>Zn(2+)</name>
        <dbReference type="ChEBI" id="CHEBI:29105"/>
        <label>2</label>
    </ligand>
</feature>
<dbReference type="InterPro" id="IPR001952">
    <property type="entry name" value="Alkaline_phosphatase"/>
</dbReference>
<name>A0A178FHY9_TRIVO</name>
<feature type="binding site" evidence="9">
    <location>
        <position position="454"/>
    </location>
    <ligand>
        <name>Zn(2+)</name>
        <dbReference type="ChEBI" id="CHEBI:29105"/>
        <label>2</label>
    </ligand>
</feature>
<dbReference type="GO" id="GO:0000329">
    <property type="term" value="C:fungal-type vacuole membrane"/>
    <property type="evidence" value="ECO:0007669"/>
    <property type="project" value="TreeGrafter"/>
</dbReference>
<gene>
    <name evidence="13" type="ORF">A7D00_3158</name>
</gene>
<dbReference type="EC" id="3.1.3.1" evidence="2 11"/>
<reference evidence="13 14" key="1">
    <citation type="submission" date="2016-05" db="EMBL/GenBank/DDBJ databases">
        <title>Genome sequencing of Trichophyton violaceum CMCC(F)T3l isolated from hair.</title>
        <authorList>
            <person name="Zhan P."/>
            <person name="Tao Y."/>
            <person name="Liu W."/>
        </authorList>
    </citation>
    <scope>NUCLEOTIDE SEQUENCE [LARGE SCALE GENOMIC DNA]</scope>
    <source>
        <strain evidence="14">CMCC(F)T3l</strain>
    </source>
</reference>
<keyword evidence="14" id="KW-1185">Reference proteome</keyword>
<dbReference type="CDD" id="cd16012">
    <property type="entry name" value="ALP"/>
    <property type="match status" value="1"/>
</dbReference>
<evidence type="ECO:0000256" key="11">
    <source>
        <dbReference type="RuleBase" id="RU003947"/>
    </source>
</evidence>
<dbReference type="SUPFAM" id="SSF53649">
    <property type="entry name" value="Alkaline phosphatase-like"/>
    <property type="match status" value="1"/>
</dbReference>
<evidence type="ECO:0000256" key="1">
    <source>
        <dbReference type="ARBA" id="ARBA00005984"/>
    </source>
</evidence>
<evidence type="ECO:0000256" key="4">
    <source>
        <dbReference type="ARBA" id="ARBA00022723"/>
    </source>
</evidence>
<dbReference type="InterPro" id="IPR018299">
    <property type="entry name" value="Alkaline_phosphatase_AS"/>
</dbReference>
<feature type="binding site" evidence="9">
    <location>
        <position position="329"/>
    </location>
    <ligand>
        <name>Zn(2+)</name>
        <dbReference type="ChEBI" id="CHEBI:29105"/>
        <label>2</label>
    </ligand>
</feature>
<dbReference type="InterPro" id="IPR017850">
    <property type="entry name" value="Alkaline_phosphatase_core_sf"/>
</dbReference>
<evidence type="ECO:0000256" key="9">
    <source>
        <dbReference type="PIRSR" id="PIRSR601952-2"/>
    </source>
</evidence>
<evidence type="ECO:0000256" key="2">
    <source>
        <dbReference type="ARBA" id="ARBA00012647"/>
    </source>
</evidence>
<dbReference type="AlphaFoldDB" id="A0A178FHY9"/>
<feature type="binding site" evidence="9">
    <location>
        <position position="325"/>
    </location>
    <ligand>
        <name>Zn(2+)</name>
        <dbReference type="ChEBI" id="CHEBI:29105"/>
        <label>2</label>
    </ligand>
</feature>
<dbReference type="Proteomes" id="UP000243519">
    <property type="component" value="Unassembled WGS sequence"/>
</dbReference>
<comment type="caution">
    <text evidence="13">The sequence shown here is derived from an EMBL/GenBank/DDBJ whole genome shotgun (WGS) entry which is preliminary data.</text>
</comment>
<accession>A0A178FHY9</accession>
<dbReference type="GO" id="GO:0004035">
    <property type="term" value="F:alkaline phosphatase activity"/>
    <property type="evidence" value="ECO:0007669"/>
    <property type="project" value="UniProtKB-EC"/>
</dbReference>
<dbReference type="Pfam" id="PF00245">
    <property type="entry name" value="Alk_phosphatase"/>
    <property type="match status" value="1"/>
</dbReference>
<dbReference type="PANTHER" id="PTHR11596:SF5">
    <property type="entry name" value="ALKALINE PHOSPHATASE"/>
    <property type="match status" value="1"/>
</dbReference>
<comment type="catalytic activity">
    <reaction evidence="11">
        <text>a phosphate monoester + H2O = an alcohol + phosphate</text>
        <dbReference type="Rhea" id="RHEA:15017"/>
        <dbReference type="ChEBI" id="CHEBI:15377"/>
        <dbReference type="ChEBI" id="CHEBI:30879"/>
        <dbReference type="ChEBI" id="CHEBI:43474"/>
        <dbReference type="ChEBI" id="CHEBI:67140"/>
        <dbReference type="EC" id="3.1.3.1"/>
    </reaction>
</comment>
<feature type="binding site" evidence="9">
    <location>
        <position position="368"/>
    </location>
    <ligand>
        <name>Zn(2+)</name>
        <dbReference type="ChEBI" id="CHEBI:29105"/>
        <label>2</label>
    </ligand>
</feature>
<feature type="binding site" evidence="9">
    <location>
        <position position="369"/>
    </location>
    <ligand>
        <name>Zn(2+)</name>
        <dbReference type="ChEBI" id="CHEBI:29105"/>
        <label>2</label>
    </ligand>
</feature>
<dbReference type="FunFam" id="3.40.720.10:FF:000063">
    <property type="entry name" value="Alkaline phosphatase"/>
    <property type="match status" value="1"/>
</dbReference>
<evidence type="ECO:0000256" key="8">
    <source>
        <dbReference type="PIRSR" id="PIRSR601952-1"/>
    </source>
</evidence>
<comment type="similarity">
    <text evidence="1 10">Belongs to the alkaline phosphatase family.</text>
</comment>
<dbReference type="SMART" id="SM00098">
    <property type="entry name" value="alkPPc"/>
    <property type="match status" value="1"/>
</dbReference>
<dbReference type="GO" id="GO:0046872">
    <property type="term" value="F:metal ion binding"/>
    <property type="evidence" value="ECO:0007669"/>
    <property type="project" value="UniProtKB-KW"/>
</dbReference>
<dbReference type="EMBL" id="LHPN01000004">
    <property type="protein sequence ID" value="OAL72160.1"/>
    <property type="molecule type" value="Genomic_DNA"/>
</dbReference>
<protein>
    <recommendedName>
        <fullName evidence="2 11">Alkaline phosphatase</fullName>
        <ecNumber evidence="2 11">3.1.3.1</ecNumber>
    </recommendedName>
</protein>